<evidence type="ECO:0000256" key="7">
    <source>
        <dbReference type="SAM" id="Phobius"/>
    </source>
</evidence>
<feature type="transmembrane region" description="Helical" evidence="7">
    <location>
        <begin position="339"/>
        <end position="359"/>
    </location>
</feature>
<comment type="caution">
    <text evidence="8">The sequence shown here is derived from an EMBL/GenBank/DDBJ whole genome shotgun (WGS) entry which is preliminary data.</text>
</comment>
<feature type="transmembrane region" description="Helical" evidence="7">
    <location>
        <begin position="226"/>
        <end position="247"/>
    </location>
</feature>
<keyword evidence="4 7" id="KW-0812">Transmembrane</keyword>
<comment type="subcellular location">
    <subcellularLocation>
        <location evidence="1">Cell membrane</location>
        <topology evidence="1">Multi-pass membrane protein</topology>
    </subcellularLocation>
</comment>
<sequence length="383" mass="40154">MPKFERWMALPGLLVLAGLAGAGYKLVYGEHALGTTAAVPWGSLIAGYVFFAAAATGVGLVGAAGHYSGRPALAALERPSLFLALSLLLAGFGLIGIELGNPLHMIYIVFSPNLHSGIWWMGLLYSIYMALLVVECYFSQTDPANKNLKFVSALAVVNKVAAVCNLGAIFALVATRPFWHGFYFPLYILLTAILSGAAALAAVMWLSARRRGREADGGVMAALGRIMLAAAAVTLLANAGKVFHGLASGDPALREATAALVNGPLALRFWVLEIGLGLLVPLALLVKPGGGERVFRAAVMVLIGVFFMRLDFVMAGQMVPQVVVAGVQHTLMHAYAPTWTEWALIGGAAGAATLLFAFSEARFDLGAGKTVARGQSLRADASA</sequence>
<feature type="transmembrane region" description="Helical" evidence="7">
    <location>
        <begin position="150"/>
        <end position="174"/>
    </location>
</feature>
<reference evidence="8 9" key="1">
    <citation type="submission" date="2023-07" db="EMBL/GenBank/DDBJ databases">
        <title>The novel representative of Negativicutes class, Anaeroselena agilis gen. nov. sp. nov.</title>
        <authorList>
            <person name="Prokofeva M.I."/>
            <person name="Elcheninov A.G."/>
            <person name="Klyukina A."/>
            <person name="Kublanov I.V."/>
            <person name="Frolov E.N."/>
            <person name="Podosokorskaya O.A."/>
        </authorList>
    </citation>
    <scope>NUCLEOTIDE SEQUENCE [LARGE SCALE GENOMIC DNA]</scope>
    <source>
        <strain evidence="8 9">4137-cl</strain>
    </source>
</reference>
<keyword evidence="6 7" id="KW-0472">Membrane</keyword>
<protein>
    <submittedName>
        <fullName evidence="8">Polysulfide reductase NrfD</fullName>
    </submittedName>
</protein>
<evidence type="ECO:0000256" key="1">
    <source>
        <dbReference type="ARBA" id="ARBA00004651"/>
    </source>
</evidence>
<feature type="transmembrane region" description="Helical" evidence="7">
    <location>
        <begin position="45"/>
        <end position="67"/>
    </location>
</feature>
<evidence type="ECO:0000256" key="6">
    <source>
        <dbReference type="ARBA" id="ARBA00023136"/>
    </source>
</evidence>
<accession>A0ABU3P4T5</accession>
<dbReference type="InterPro" id="IPR005614">
    <property type="entry name" value="NrfD-like"/>
</dbReference>
<evidence type="ECO:0000313" key="8">
    <source>
        <dbReference type="EMBL" id="MDT8904059.1"/>
    </source>
</evidence>
<dbReference type="InterPro" id="IPR052049">
    <property type="entry name" value="Electron_transfer_protein"/>
</dbReference>
<evidence type="ECO:0000313" key="9">
    <source>
        <dbReference type="Proteomes" id="UP001254848"/>
    </source>
</evidence>
<dbReference type="RefSeq" id="WP_413782620.1">
    <property type="nucleotide sequence ID" value="NZ_JAUOZS010000002.1"/>
</dbReference>
<dbReference type="PANTHER" id="PTHR34856">
    <property type="entry name" value="PROTEIN NRFD"/>
    <property type="match status" value="1"/>
</dbReference>
<dbReference type="EMBL" id="JAUOZS010000002">
    <property type="protein sequence ID" value="MDT8904059.1"/>
    <property type="molecule type" value="Genomic_DNA"/>
</dbReference>
<feature type="transmembrane region" description="Helical" evidence="7">
    <location>
        <begin position="79"/>
        <end position="97"/>
    </location>
</feature>
<comment type="similarity">
    <text evidence="2">Belongs to the NrfD family.</text>
</comment>
<gene>
    <name evidence="8" type="primary">nrfD</name>
    <name evidence="8" type="ORF">Q4T40_22725</name>
</gene>
<dbReference type="PANTHER" id="PTHR34856:SF2">
    <property type="entry name" value="PROTEIN NRFD"/>
    <property type="match status" value="1"/>
</dbReference>
<organism evidence="8 9">
    <name type="scientific">Anaeroselena agilis</name>
    <dbReference type="NCBI Taxonomy" id="3063788"/>
    <lineage>
        <taxon>Bacteria</taxon>
        <taxon>Bacillati</taxon>
        <taxon>Bacillota</taxon>
        <taxon>Negativicutes</taxon>
        <taxon>Acetonemataceae</taxon>
        <taxon>Anaeroselena</taxon>
    </lineage>
</organism>
<proteinExistence type="inferred from homology"/>
<evidence type="ECO:0000256" key="4">
    <source>
        <dbReference type="ARBA" id="ARBA00022692"/>
    </source>
</evidence>
<keyword evidence="3" id="KW-1003">Cell membrane</keyword>
<feature type="transmembrane region" description="Helical" evidence="7">
    <location>
        <begin position="267"/>
        <end position="286"/>
    </location>
</feature>
<evidence type="ECO:0000256" key="5">
    <source>
        <dbReference type="ARBA" id="ARBA00022989"/>
    </source>
</evidence>
<keyword evidence="5 7" id="KW-1133">Transmembrane helix</keyword>
<feature type="transmembrane region" description="Helical" evidence="7">
    <location>
        <begin position="298"/>
        <end position="319"/>
    </location>
</feature>
<dbReference type="Pfam" id="PF03916">
    <property type="entry name" value="NrfD"/>
    <property type="match status" value="1"/>
</dbReference>
<name>A0ABU3P4T5_9FIRM</name>
<feature type="transmembrane region" description="Helical" evidence="7">
    <location>
        <begin position="117"/>
        <end position="138"/>
    </location>
</feature>
<feature type="transmembrane region" description="Helical" evidence="7">
    <location>
        <begin position="186"/>
        <end position="206"/>
    </location>
</feature>
<evidence type="ECO:0000256" key="2">
    <source>
        <dbReference type="ARBA" id="ARBA00008929"/>
    </source>
</evidence>
<evidence type="ECO:0000256" key="3">
    <source>
        <dbReference type="ARBA" id="ARBA00022475"/>
    </source>
</evidence>
<dbReference type="Proteomes" id="UP001254848">
    <property type="component" value="Unassembled WGS sequence"/>
</dbReference>
<keyword evidence="9" id="KW-1185">Reference proteome</keyword>